<sequence>MSNEWDEYAENWEQDASTAIYAQKAFEELEKLVSLEGLKVLDFGCGTGLLSQKLSPLVKEIVALDSSEKMIEQLDAKELPNVEPVVDELTRGLVAYHPAFRGQFDIVVASSVCGFLGNFDETAKVIQSLLNEGGLFVHWDWLAENDKEDHGITIKRAKKTLETSGFSSVTVETPFTIESQKGDLSVLMGVAQK</sequence>
<protein>
    <submittedName>
        <fullName evidence="2">SAM-dependent methyltransferase</fullName>
    </submittedName>
</protein>
<dbReference type="EMBL" id="CAOF01000127">
    <property type="protein sequence ID" value="CCO47802.1"/>
    <property type="molecule type" value="Genomic_DNA"/>
</dbReference>
<name>A0AAV2VTN7_9VIBR</name>
<keyword evidence="2" id="KW-0489">Methyltransferase</keyword>
<dbReference type="CDD" id="cd02440">
    <property type="entry name" value="AdoMet_MTases"/>
    <property type="match status" value="1"/>
</dbReference>
<dbReference type="RefSeq" id="WP_022592810.1">
    <property type="nucleotide sequence ID" value="NZ_LK391965.1"/>
</dbReference>
<dbReference type="SUPFAM" id="SSF53335">
    <property type="entry name" value="S-adenosyl-L-methionine-dependent methyltransferases"/>
    <property type="match status" value="1"/>
</dbReference>
<dbReference type="PANTHER" id="PTHR43861">
    <property type="entry name" value="TRANS-ACONITATE 2-METHYLTRANSFERASE-RELATED"/>
    <property type="match status" value="1"/>
</dbReference>
<dbReference type="InterPro" id="IPR029063">
    <property type="entry name" value="SAM-dependent_MTases_sf"/>
</dbReference>
<dbReference type="GO" id="GO:0008168">
    <property type="term" value="F:methyltransferase activity"/>
    <property type="evidence" value="ECO:0007669"/>
    <property type="project" value="UniProtKB-KW"/>
</dbReference>
<organism evidence="2 3">
    <name type="scientific">Vibrio nigripulchritudo SOn1</name>
    <dbReference type="NCBI Taxonomy" id="1238450"/>
    <lineage>
        <taxon>Bacteria</taxon>
        <taxon>Pseudomonadati</taxon>
        <taxon>Pseudomonadota</taxon>
        <taxon>Gammaproteobacteria</taxon>
        <taxon>Vibrionales</taxon>
        <taxon>Vibrionaceae</taxon>
        <taxon>Vibrio</taxon>
    </lineage>
</organism>
<comment type="caution">
    <text evidence="2">The sequence shown here is derived from an EMBL/GenBank/DDBJ whole genome shotgun (WGS) entry which is preliminary data.</text>
</comment>
<dbReference type="PANTHER" id="PTHR43861:SF3">
    <property type="entry name" value="PUTATIVE (AFU_ORTHOLOGUE AFUA_2G14390)-RELATED"/>
    <property type="match status" value="1"/>
</dbReference>
<dbReference type="Pfam" id="PF13489">
    <property type="entry name" value="Methyltransf_23"/>
    <property type="match status" value="1"/>
</dbReference>
<gene>
    <name evidence="2" type="ORF">VIBNISOn1_360036</name>
</gene>
<dbReference type="AlphaFoldDB" id="A0AAV2VTN7"/>
<keyword evidence="1" id="KW-0808">Transferase</keyword>
<proteinExistence type="predicted"/>
<dbReference type="Gene3D" id="3.40.50.150">
    <property type="entry name" value="Vaccinia Virus protein VP39"/>
    <property type="match status" value="1"/>
</dbReference>
<evidence type="ECO:0000313" key="3">
    <source>
        <dbReference type="Proteomes" id="UP000018211"/>
    </source>
</evidence>
<reference evidence="2 3" key="1">
    <citation type="journal article" date="2013" name="ISME J.">
        <title>Comparative genomics of pathogenic lineages of Vibrio nigripulchritudo identifies virulence-associated traits.</title>
        <authorList>
            <person name="Goudenege D."/>
            <person name="Labreuche Y."/>
            <person name="Krin E."/>
            <person name="Ansquer D."/>
            <person name="Mangenot S."/>
            <person name="Calteau A."/>
            <person name="Medigue C."/>
            <person name="Mazel D."/>
            <person name="Polz M.F."/>
            <person name="Le Roux F."/>
        </authorList>
    </citation>
    <scope>NUCLEOTIDE SEQUENCE [LARGE SCALE GENOMIC DNA]</scope>
    <source>
        <strain evidence="2 3">SOn1</strain>
    </source>
</reference>
<dbReference type="Proteomes" id="UP000018211">
    <property type="component" value="Unassembled WGS sequence"/>
</dbReference>
<evidence type="ECO:0000256" key="1">
    <source>
        <dbReference type="ARBA" id="ARBA00022679"/>
    </source>
</evidence>
<dbReference type="GO" id="GO:0032259">
    <property type="term" value="P:methylation"/>
    <property type="evidence" value="ECO:0007669"/>
    <property type="project" value="UniProtKB-KW"/>
</dbReference>
<evidence type="ECO:0000313" key="2">
    <source>
        <dbReference type="EMBL" id="CCO47802.1"/>
    </source>
</evidence>
<accession>A0AAV2VTN7</accession>